<feature type="active site" evidence="4">
    <location>
        <position position="182"/>
    </location>
</feature>
<dbReference type="EC" id="1.1.-.-" evidence="7"/>
<evidence type="ECO:0000313" key="7">
    <source>
        <dbReference type="EMBL" id="XDI05990.1"/>
    </source>
</evidence>
<dbReference type="Pfam" id="PF14833">
    <property type="entry name" value="NAD_binding_11"/>
    <property type="match status" value="1"/>
</dbReference>
<dbReference type="Pfam" id="PF03446">
    <property type="entry name" value="NAD_binding_2"/>
    <property type="match status" value="1"/>
</dbReference>
<accession>A0AB39BIQ5</accession>
<comment type="similarity">
    <text evidence="1">Belongs to the HIBADH-related family.</text>
</comment>
<keyword evidence="2 7" id="KW-0560">Oxidoreductase</keyword>
<evidence type="ECO:0000256" key="1">
    <source>
        <dbReference type="ARBA" id="ARBA00009080"/>
    </source>
</evidence>
<evidence type="ECO:0000259" key="5">
    <source>
        <dbReference type="Pfam" id="PF03446"/>
    </source>
</evidence>
<protein>
    <submittedName>
        <fullName evidence="7">NAD(P)-dependent oxidoreductase</fullName>
        <ecNumber evidence="7">1.1.-.-</ecNumber>
    </submittedName>
</protein>
<organism evidence="7">
    <name type="scientific">Herbiconiux sp. A18JL235</name>
    <dbReference type="NCBI Taxonomy" id="3152363"/>
    <lineage>
        <taxon>Bacteria</taxon>
        <taxon>Bacillati</taxon>
        <taxon>Actinomycetota</taxon>
        <taxon>Actinomycetes</taxon>
        <taxon>Micrococcales</taxon>
        <taxon>Microbacteriaceae</taxon>
        <taxon>Herbiconiux</taxon>
    </lineage>
</organism>
<dbReference type="InterPro" id="IPR006115">
    <property type="entry name" value="6PGDH_NADP-bd"/>
</dbReference>
<dbReference type="InterPro" id="IPR051265">
    <property type="entry name" value="HIBADH-related_NP60_sf"/>
</dbReference>
<evidence type="ECO:0000256" key="3">
    <source>
        <dbReference type="ARBA" id="ARBA00023027"/>
    </source>
</evidence>
<feature type="domain" description="6-phosphogluconate dehydrogenase NADP-binding" evidence="5">
    <location>
        <begin position="11"/>
        <end position="170"/>
    </location>
</feature>
<dbReference type="InterPro" id="IPR036291">
    <property type="entry name" value="NAD(P)-bd_dom_sf"/>
</dbReference>
<evidence type="ECO:0000259" key="6">
    <source>
        <dbReference type="Pfam" id="PF14833"/>
    </source>
</evidence>
<dbReference type="InterPro" id="IPR015815">
    <property type="entry name" value="HIBADH-related"/>
</dbReference>
<reference evidence="7" key="1">
    <citation type="submission" date="2024-05" db="EMBL/GenBank/DDBJ databases">
        <title>Herbiconiux sp. A18JL235.</title>
        <authorList>
            <person name="Zhang G."/>
        </authorList>
    </citation>
    <scope>NUCLEOTIDE SEQUENCE</scope>
    <source>
        <strain evidence="7">A18JL235</strain>
    </source>
</reference>
<proteinExistence type="inferred from homology"/>
<dbReference type="Gene3D" id="3.40.50.720">
    <property type="entry name" value="NAD(P)-binding Rossmann-like Domain"/>
    <property type="match status" value="1"/>
</dbReference>
<dbReference type="InterPro" id="IPR008927">
    <property type="entry name" value="6-PGluconate_DH-like_C_sf"/>
</dbReference>
<dbReference type="EMBL" id="CP162511">
    <property type="protein sequence ID" value="XDI05990.1"/>
    <property type="molecule type" value="Genomic_DNA"/>
</dbReference>
<dbReference type="GO" id="GO:0051287">
    <property type="term" value="F:NAD binding"/>
    <property type="evidence" value="ECO:0007669"/>
    <property type="project" value="InterPro"/>
</dbReference>
<evidence type="ECO:0000256" key="4">
    <source>
        <dbReference type="PIRSR" id="PIRSR000103-1"/>
    </source>
</evidence>
<dbReference type="SUPFAM" id="SSF51735">
    <property type="entry name" value="NAD(P)-binding Rossmann-fold domains"/>
    <property type="match status" value="1"/>
</dbReference>
<name>A0AB39BIQ5_9MICO</name>
<gene>
    <name evidence="7" type="ORF">ABFY20_02510</name>
</gene>
<dbReference type="GO" id="GO:0050661">
    <property type="term" value="F:NADP binding"/>
    <property type="evidence" value="ECO:0007669"/>
    <property type="project" value="InterPro"/>
</dbReference>
<keyword evidence="3" id="KW-0520">NAD</keyword>
<sequence length="311" mass="31973">MTNADALQGVEIAWVGLGRMGSAMASRLLASGVDLAVWNRTPERADALVARGARRLRSLGEAGACDVVFSMVLDDAALDSLHDGESGLFGAAHPGAGSARVWIDGSTVSPAASERAARAAAEAGAAFVAAPISGNPAVVEAGQAIFAISGDDAGLEVAEAIGLAIGRAVHRVGSRTEASVIKLCVNALLSVTMQSLAEVAVLADRAGVSRALLMEFLNDSAIGSPFTRYKTAPVVTLDFPPAFTPEGQRKDVRLALELARALEVPLPVLATTEVAYSSLVSGGLGEGKDFAALILEVARDAGHQLRPEELR</sequence>
<dbReference type="PANTHER" id="PTHR43580">
    <property type="entry name" value="OXIDOREDUCTASE GLYR1-RELATED"/>
    <property type="match status" value="1"/>
</dbReference>
<feature type="domain" description="3-hydroxyisobutyrate dehydrogenase-like NAD-binding" evidence="6">
    <location>
        <begin position="178"/>
        <end position="294"/>
    </location>
</feature>
<dbReference type="AlphaFoldDB" id="A0AB39BIQ5"/>
<dbReference type="InterPro" id="IPR029154">
    <property type="entry name" value="HIBADH-like_NADP-bd"/>
</dbReference>
<dbReference type="Gene3D" id="1.10.1040.10">
    <property type="entry name" value="N-(1-d-carboxylethyl)-l-norvaline Dehydrogenase, domain 2"/>
    <property type="match status" value="1"/>
</dbReference>
<dbReference type="InterPro" id="IPR013328">
    <property type="entry name" value="6PGD_dom2"/>
</dbReference>
<dbReference type="RefSeq" id="WP_368498379.1">
    <property type="nucleotide sequence ID" value="NZ_CP162511.1"/>
</dbReference>
<dbReference type="GO" id="GO:0016491">
    <property type="term" value="F:oxidoreductase activity"/>
    <property type="evidence" value="ECO:0007669"/>
    <property type="project" value="UniProtKB-KW"/>
</dbReference>
<dbReference type="SUPFAM" id="SSF48179">
    <property type="entry name" value="6-phosphogluconate dehydrogenase C-terminal domain-like"/>
    <property type="match status" value="1"/>
</dbReference>
<dbReference type="PIRSF" id="PIRSF000103">
    <property type="entry name" value="HIBADH"/>
    <property type="match status" value="1"/>
</dbReference>
<evidence type="ECO:0000256" key="2">
    <source>
        <dbReference type="ARBA" id="ARBA00023002"/>
    </source>
</evidence>
<dbReference type="PANTHER" id="PTHR43580:SF2">
    <property type="entry name" value="CYTOKINE-LIKE NUCLEAR FACTOR N-PAC"/>
    <property type="match status" value="1"/>
</dbReference>